<evidence type="ECO:0000313" key="2">
    <source>
        <dbReference type="Proteomes" id="UP001524460"/>
    </source>
</evidence>
<name>A0ABT1N4M0_9GAMM</name>
<dbReference type="EMBL" id="JANEYT010000042">
    <property type="protein sequence ID" value="MCQ1059674.1"/>
    <property type="molecule type" value="Genomic_DNA"/>
</dbReference>
<reference evidence="1 2" key="1">
    <citation type="submission" date="2022-07" db="EMBL/GenBank/DDBJ databases">
        <title>Photobacterium pectinilyticum sp. nov., a marine bacterium isolated from surface seawater of Qingdao offshore.</title>
        <authorList>
            <person name="Wang X."/>
        </authorList>
    </citation>
    <scope>NUCLEOTIDE SEQUENCE [LARGE SCALE GENOMIC DNA]</scope>
    <source>
        <strain evidence="1 2">ZSDE20</strain>
    </source>
</reference>
<dbReference type="RefSeq" id="WP_255043764.1">
    <property type="nucleotide sequence ID" value="NZ_JANEYT010000042.1"/>
</dbReference>
<evidence type="ECO:0000313" key="1">
    <source>
        <dbReference type="EMBL" id="MCQ1059674.1"/>
    </source>
</evidence>
<keyword evidence="2" id="KW-1185">Reference proteome</keyword>
<proteinExistence type="predicted"/>
<protein>
    <recommendedName>
        <fullName evidence="3">Secreted protein</fullName>
    </recommendedName>
</protein>
<comment type="caution">
    <text evidence="1">The sequence shown here is derived from an EMBL/GenBank/DDBJ whole genome shotgun (WGS) entry which is preliminary data.</text>
</comment>
<evidence type="ECO:0008006" key="3">
    <source>
        <dbReference type="Google" id="ProtNLM"/>
    </source>
</evidence>
<dbReference type="Proteomes" id="UP001524460">
    <property type="component" value="Unassembled WGS sequence"/>
</dbReference>
<accession>A0ABT1N4M0</accession>
<gene>
    <name evidence="1" type="ORF">NHN17_16625</name>
</gene>
<sequence>MKKQITIKTRNTRRTKNILGVGCGAVVTGLLFAGSVQSAGKWVEVENVHNGRAPLCHHIESGELKFCSDIQQEHEEP</sequence>
<organism evidence="1 2">
    <name type="scientific">Photobacterium pectinilyticum</name>
    <dbReference type="NCBI Taxonomy" id="2906793"/>
    <lineage>
        <taxon>Bacteria</taxon>
        <taxon>Pseudomonadati</taxon>
        <taxon>Pseudomonadota</taxon>
        <taxon>Gammaproteobacteria</taxon>
        <taxon>Vibrionales</taxon>
        <taxon>Vibrionaceae</taxon>
        <taxon>Photobacterium</taxon>
    </lineage>
</organism>